<dbReference type="AlphaFoldDB" id="A0AAV5CJZ6"/>
<reference evidence="3" key="1">
    <citation type="journal article" date="2018" name="DNA Res.">
        <title>Multiple hybrid de novo genome assembly of finger millet, an orphan allotetraploid crop.</title>
        <authorList>
            <person name="Hatakeyama M."/>
            <person name="Aluri S."/>
            <person name="Balachadran M.T."/>
            <person name="Sivarajan S.R."/>
            <person name="Patrignani A."/>
            <person name="Gruter S."/>
            <person name="Poveda L."/>
            <person name="Shimizu-Inatsugi R."/>
            <person name="Baeten J."/>
            <person name="Francoijs K.J."/>
            <person name="Nataraja K.N."/>
            <person name="Reddy Y.A.N."/>
            <person name="Phadnis S."/>
            <person name="Ravikumar R.L."/>
            <person name="Schlapbach R."/>
            <person name="Sreeman S.M."/>
            <person name="Shimizu K.K."/>
        </authorList>
    </citation>
    <scope>NUCLEOTIDE SEQUENCE</scope>
</reference>
<keyword evidence="2" id="KW-1133">Transmembrane helix</keyword>
<protein>
    <submittedName>
        <fullName evidence="3">Uncharacterized protein</fullName>
    </submittedName>
</protein>
<name>A0AAV5CJZ6_ELECO</name>
<dbReference type="InterPro" id="IPR045880">
    <property type="entry name" value="ZCF37"/>
</dbReference>
<sequence length="236" mass="25877">MFCECGTGSFKHVDKEDPGLGGGSPNKGRKKRGGKVNPYAERGLDRFSMVVSELESRRAKILRRVGSDTGLIMIRFVQSKQGGWAPVIVKLPEEPFIKGAMNTRTAPVQPTASTSISTTPDQASPREGANKVKAESLLPARRRASFSWARMRRPSCYWPSIVVLTLVSLAVFGRLFAVCLVSIWWYLLPTMTVGSGSFLEFKGQRFFTSSSNGAGLKKTMEKMGSSCGPCEVREDD</sequence>
<keyword evidence="2" id="KW-0812">Transmembrane</keyword>
<feature type="transmembrane region" description="Helical" evidence="2">
    <location>
        <begin position="183"/>
        <end position="201"/>
    </location>
</feature>
<organism evidence="3 4">
    <name type="scientific">Eleusine coracana subsp. coracana</name>
    <dbReference type="NCBI Taxonomy" id="191504"/>
    <lineage>
        <taxon>Eukaryota</taxon>
        <taxon>Viridiplantae</taxon>
        <taxon>Streptophyta</taxon>
        <taxon>Embryophyta</taxon>
        <taxon>Tracheophyta</taxon>
        <taxon>Spermatophyta</taxon>
        <taxon>Magnoliopsida</taxon>
        <taxon>Liliopsida</taxon>
        <taxon>Poales</taxon>
        <taxon>Poaceae</taxon>
        <taxon>PACMAD clade</taxon>
        <taxon>Chloridoideae</taxon>
        <taxon>Cynodonteae</taxon>
        <taxon>Eleusininae</taxon>
        <taxon>Eleusine</taxon>
    </lineage>
</organism>
<gene>
    <name evidence="3" type="primary">ga15489</name>
    <name evidence="3" type="ORF">PR202_ga15489</name>
</gene>
<feature type="transmembrane region" description="Helical" evidence="2">
    <location>
        <begin position="156"/>
        <end position="177"/>
    </location>
</feature>
<evidence type="ECO:0000313" key="4">
    <source>
        <dbReference type="Proteomes" id="UP001054889"/>
    </source>
</evidence>
<feature type="region of interest" description="Disordered" evidence="1">
    <location>
        <begin position="104"/>
        <end position="134"/>
    </location>
</feature>
<evidence type="ECO:0000256" key="2">
    <source>
        <dbReference type="SAM" id="Phobius"/>
    </source>
</evidence>
<evidence type="ECO:0000313" key="3">
    <source>
        <dbReference type="EMBL" id="GJM98474.1"/>
    </source>
</evidence>
<accession>A0AAV5CJZ6</accession>
<dbReference type="Proteomes" id="UP001054889">
    <property type="component" value="Unassembled WGS sequence"/>
</dbReference>
<proteinExistence type="predicted"/>
<dbReference type="PANTHER" id="PTHR35275">
    <property type="entry name" value="ZCF37"/>
    <property type="match status" value="1"/>
</dbReference>
<keyword evidence="4" id="KW-1185">Reference proteome</keyword>
<feature type="region of interest" description="Disordered" evidence="1">
    <location>
        <begin position="13"/>
        <end position="39"/>
    </location>
</feature>
<comment type="caution">
    <text evidence="3">The sequence shown here is derived from an EMBL/GenBank/DDBJ whole genome shotgun (WGS) entry which is preliminary data.</text>
</comment>
<feature type="compositionally biased region" description="Polar residues" evidence="1">
    <location>
        <begin position="104"/>
        <end position="122"/>
    </location>
</feature>
<reference evidence="3" key="2">
    <citation type="submission" date="2021-12" db="EMBL/GenBank/DDBJ databases">
        <title>Resequencing data analysis of finger millet.</title>
        <authorList>
            <person name="Hatakeyama M."/>
            <person name="Aluri S."/>
            <person name="Balachadran M.T."/>
            <person name="Sivarajan S.R."/>
            <person name="Poveda L."/>
            <person name="Shimizu-Inatsugi R."/>
            <person name="Schlapbach R."/>
            <person name="Sreeman S.M."/>
            <person name="Shimizu K.K."/>
        </authorList>
    </citation>
    <scope>NUCLEOTIDE SEQUENCE</scope>
</reference>
<keyword evidence="2" id="KW-0472">Membrane</keyword>
<evidence type="ECO:0000256" key="1">
    <source>
        <dbReference type="SAM" id="MobiDB-lite"/>
    </source>
</evidence>
<dbReference type="PANTHER" id="PTHR35275:SF13">
    <property type="entry name" value="OS03G0432000 PROTEIN"/>
    <property type="match status" value="1"/>
</dbReference>
<dbReference type="EMBL" id="BQKI01000007">
    <property type="protein sequence ID" value="GJM98474.1"/>
    <property type="molecule type" value="Genomic_DNA"/>
</dbReference>